<name>K5W9C8_PHACS</name>
<proteinExistence type="predicted"/>
<dbReference type="KEGG" id="pco:PHACADRAFT_179805"/>
<keyword evidence="2" id="KW-1185">Reference proteome</keyword>
<organism evidence="1 2">
    <name type="scientific">Phanerochaete carnosa (strain HHB-10118-sp)</name>
    <name type="common">White-rot fungus</name>
    <name type="synonym">Peniophora carnosa</name>
    <dbReference type="NCBI Taxonomy" id="650164"/>
    <lineage>
        <taxon>Eukaryota</taxon>
        <taxon>Fungi</taxon>
        <taxon>Dikarya</taxon>
        <taxon>Basidiomycota</taxon>
        <taxon>Agaricomycotina</taxon>
        <taxon>Agaricomycetes</taxon>
        <taxon>Polyporales</taxon>
        <taxon>Phanerochaetaceae</taxon>
        <taxon>Phanerochaete</taxon>
    </lineage>
</organism>
<dbReference type="InParanoid" id="K5W9C8"/>
<dbReference type="AlphaFoldDB" id="K5W9C8"/>
<dbReference type="OrthoDB" id="10501977at2759"/>
<dbReference type="Proteomes" id="UP000008370">
    <property type="component" value="Unassembled WGS sequence"/>
</dbReference>
<dbReference type="RefSeq" id="XP_007390016.1">
    <property type="nucleotide sequence ID" value="XM_007389954.1"/>
</dbReference>
<gene>
    <name evidence="1" type="ORF">PHACADRAFT_179805</name>
</gene>
<evidence type="ECO:0000313" key="1">
    <source>
        <dbReference type="EMBL" id="EKM60563.1"/>
    </source>
</evidence>
<dbReference type="EMBL" id="JH930468">
    <property type="protein sequence ID" value="EKM60563.1"/>
    <property type="molecule type" value="Genomic_DNA"/>
</dbReference>
<dbReference type="HOGENOM" id="CLU_1294819_0_0_1"/>
<protein>
    <submittedName>
        <fullName evidence="1">Uncharacterized protein</fullName>
    </submittedName>
</protein>
<evidence type="ECO:0000313" key="2">
    <source>
        <dbReference type="Proteomes" id="UP000008370"/>
    </source>
</evidence>
<dbReference type="GeneID" id="18909924"/>
<accession>K5W9C8</accession>
<reference evidence="1 2" key="1">
    <citation type="journal article" date="2012" name="BMC Genomics">
        <title>Comparative genomics of the white-rot fungi, Phanerochaete carnosa and P. chrysosporium, to elucidate the genetic basis of the distinct wood types they colonize.</title>
        <authorList>
            <person name="Suzuki H."/>
            <person name="MacDonald J."/>
            <person name="Syed K."/>
            <person name="Salamov A."/>
            <person name="Hori C."/>
            <person name="Aerts A."/>
            <person name="Henrissat B."/>
            <person name="Wiebenga A."/>
            <person name="vanKuyk P.A."/>
            <person name="Barry K."/>
            <person name="Lindquist E."/>
            <person name="LaButti K."/>
            <person name="Lapidus A."/>
            <person name="Lucas S."/>
            <person name="Coutinho P."/>
            <person name="Gong Y."/>
            <person name="Samejima M."/>
            <person name="Mahadevan R."/>
            <person name="Abou-Zaid M."/>
            <person name="de Vries R.P."/>
            <person name="Igarashi K."/>
            <person name="Yadav J.S."/>
            <person name="Grigoriev I.V."/>
            <person name="Master E.R."/>
        </authorList>
    </citation>
    <scope>NUCLEOTIDE SEQUENCE [LARGE SCALE GENOMIC DNA]</scope>
    <source>
        <strain evidence="1 2">HHB-10118-sp</strain>
    </source>
</reference>
<sequence>MNIGASAVCLTFGPSVMTLQQGISGVVIPITMETLNDGGIAMLEDLEHLQITIHTSSRTCSASHLAVLPLSLRVFLAHLTSMNRLGLSYFPLLRSLTFHIVFDTINDACVIHAWAGTFTVVCTIPEASQLEHLTLSSPVPRAIMRSAWSSSTLVRALERPPYSLDRCLVALVDRAPLRVITLVAPQGEQFMSSDWVRARSFFRALWDYGMLEF</sequence>